<keyword evidence="3" id="KW-0378">Hydrolase</keyword>
<dbReference type="Proteomes" id="UP001152795">
    <property type="component" value="Unassembled WGS sequence"/>
</dbReference>
<keyword evidence="2" id="KW-0547">Nucleotide-binding</keyword>
<name>A0A6S7IVS5_PARCT</name>
<dbReference type="AlphaFoldDB" id="A0A6S7IVS5"/>
<dbReference type="InterPro" id="IPR027417">
    <property type="entry name" value="P-loop_NTPase"/>
</dbReference>
<comment type="caution">
    <text evidence="6">The sequence shown here is derived from an EMBL/GenBank/DDBJ whole genome shotgun (WGS) entry which is preliminary data.</text>
</comment>
<evidence type="ECO:0000256" key="1">
    <source>
        <dbReference type="ARBA" id="ARBA00005429"/>
    </source>
</evidence>
<dbReference type="GO" id="GO:0005525">
    <property type="term" value="F:GTP binding"/>
    <property type="evidence" value="ECO:0007669"/>
    <property type="project" value="UniProtKB-KW"/>
</dbReference>
<reference evidence="6" key="1">
    <citation type="submission" date="2020-04" db="EMBL/GenBank/DDBJ databases">
        <authorList>
            <person name="Alioto T."/>
            <person name="Alioto T."/>
            <person name="Gomez Garrido J."/>
        </authorList>
    </citation>
    <scope>NUCLEOTIDE SEQUENCE</scope>
    <source>
        <strain evidence="6">A484AB</strain>
    </source>
</reference>
<sequence length="257" mass="29809">IKEKDENAAKTGEHANKESTSYSYSCPENPNVNFTILPSIERATFPSFKAYIECVEIEKYNAFFILTAEKFSKRHLIFAKNLQSKKKPFFFIRTKIDKENHPEKREKEINEEKLVEVIKTILVENLKEFDFEKKEIYFISNYHPDKWDFDNLTEAITDALPDPQKKCFSTMLENIQKLIDTENFENFLKESKARDKDVKKFFPSKNEIKQLFVGTGIVGVQRMMHANLNGWENVTINLAILGDSGVGKSSFINAIRG</sequence>
<keyword evidence="7" id="KW-1185">Reference proteome</keyword>
<accession>A0A6S7IVS5</accession>
<evidence type="ECO:0000256" key="3">
    <source>
        <dbReference type="ARBA" id="ARBA00022801"/>
    </source>
</evidence>
<protein>
    <submittedName>
        <fullName evidence="6">Interferon-inducible GTPase 5-like</fullName>
    </submittedName>
</protein>
<proteinExistence type="inferred from homology"/>
<dbReference type="OrthoDB" id="422720at2759"/>
<evidence type="ECO:0000256" key="4">
    <source>
        <dbReference type="ARBA" id="ARBA00023134"/>
    </source>
</evidence>
<dbReference type="InterPro" id="IPR051515">
    <property type="entry name" value="IRG"/>
</dbReference>
<dbReference type="GO" id="GO:0016020">
    <property type="term" value="C:membrane"/>
    <property type="evidence" value="ECO:0007669"/>
    <property type="project" value="InterPro"/>
</dbReference>
<dbReference type="Pfam" id="PF05049">
    <property type="entry name" value="IIGP"/>
    <property type="match status" value="2"/>
</dbReference>
<dbReference type="GO" id="GO:0003924">
    <property type="term" value="F:GTPase activity"/>
    <property type="evidence" value="ECO:0007669"/>
    <property type="project" value="TreeGrafter"/>
</dbReference>
<organism evidence="6 7">
    <name type="scientific">Paramuricea clavata</name>
    <name type="common">Red gorgonian</name>
    <name type="synonym">Violescent sea-whip</name>
    <dbReference type="NCBI Taxonomy" id="317549"/>
    <lineage>
        <taxon>Eukaryota</taxon>
        <taxon>Metazoa</taxon>
        <taxon>Cnidaria</taxon>
        <taxon>Anthozoa</taxon>
        <taxon>Octocorallia</taxon>
        <taxon>Malacalcyonacea</taxon>
        <taxon>Plexauridae</taxon>
        <taxon>Paramuricea</taxon>
    </lineage>
</organism>
<feature type="region of interest" description="Disordered" evidence="5">
    <location>
        <begin position="1"/>
        <end position="24"/>
    </location>
</feature>
<dbReference type="InterPro" id="IPR007743">
    <property type="entry name" value="Immunity-related_GTPase-like"/>
</dbReference>
<dbReference type="Gene3D" id="3.40.50.300">
    <property type="entry name" value="P-loop containing nucleotide triphosphate hydrolases"/>
    <property type="match status" value="2"/>
</dbReference>
<dbReference type="PANTHER" id="PTHR32341">
    <property type="entry name" value="INTERFERON-INDUCIBLE GTPASE"/>
    <property type="match status" value="1"/>
</dbReference>
<dbReference type="PROSITE" id="PS51716">
    <property type="entry name" value="G_IRG"/>
    <property type="match status" value="2"/>
</dbReference>
<keyword evidence="4" id="KW-0342">GTP-binding</keyword>
<evidence type="ECO:0000313" key="6">
    <source>
        <dbReference type="EMBL" id="CAB4009581.1"/>
    </source>
</evidence>
<feature type="non-terminal residue" evidence="6">
    <location>
        <position position="257"/>
    </location>
</feature>
<evidence type="ECO:0000256" key="5">
    <source>
        <dbReference type="SAM" id="MobiDB-lite"/>
    </source>
</evidence>
<evidence type="ECO:0000313" key="7">
    <source>
        <dbReference type="Proteomes" id="UP001152795"/>
    </source>
</evidence>
<gene>
    <name evidence="6" type="ORF">PACLA_8A017222</name>
</gene>
<dbReference type="EMBL" id="CACRXK020006501">
    <property type="protein sequence ID" value="CAB4009581.1"/>
    <property type="molecule type" value="Genomic_DNA"/>
</dbReference>
<dbReference type="InterPro" id="IPR030385">
    <property type="entry name" value="G_IRG_dom"/>
</dbReference>
<dbReference type="SUPFAM" id="SSF52540">
    <property type="entry name" value="P-loop containing nucleoside triphosphate hydrolases"/>
    <property type="match status" value="2"/>
</dbReference>
<evidence type="ECO:0000256" key="2">
    <source>
        <dbReference type="ARBA" id="ARBA00022741"/>
    </source>
</evidence>
<comment type="similarity">
    <text evidence="1">Belongs to the TRAFAC class dynamin-like GTPase superfamily. IRG family.</text>
</comment>
<dbReference type="PANTHER" id="PTHR32341:SF10">
    <property type="entry name" value="INTERFERON-INDUCIBLE GTPASE 5"/>
    <property type="match status" value="1"/>
</dbReference>
<feature type="compositionally biased region" description="Basic and acidic residues" evidence="5">
    <location>
        <begin position="1"/>
        <end position="17"/>
    </location>
</feature>